<protein>
    <submittedName>
        <fullName evidence="5">DNA polymerase III</fullName>
    </submittedName>
</protein>
<evidence type="ECO:0000256" key="1">
    <source>
        <dbReference type="ARBA" id="ARBA00022722"/>
    </source>
</evidence>
<dbReference type="Proteomes" id="UP000482960">
    <property type="component" value="Unassembled WGS sequence"/>
</dbReference>
<dbReference type="InterPro" id="IPR013520">
    <property type="entry name" value="Ribonucl_H"/>
</dbReference>
<gene>
    <name evidence="5" type="ORF">Prum_072860</name>
</gene>
<dbReference type="Gene3D" id="3.30.420.10">
    <property type="entry name" value="Ribonuclease H-like superfamily/Ribonuclease H"/>
    <property type="match status" value="1"/>
</dbReference>
<dbReference type="GO" id="GO:0000175">
    <property type="term" value="F:3'-5'-RNA exonuclease activity"/>
    <property type="evidence" value="ECO:0007669"/>
    <property type="project" value="InterPro"/>
</dbReference>
<reference evidence="5 6" key="2">
    <citation type="submission" date="2020-03" db="EMBL/GenBank/DDBJ databases">
        <authorList>
            <person name="Ichikawa N."/>
            <person name="Kimura A."/>
            <person name="Kitahashi Y."/>
            <person name="Uohara A."/>
        </authorList>
    </citation>
    <scope>NUCLEOTIDE SEQUENCE [LARGE SCALE GENOMIC DNA]</scope>
    <source>
        <strain evidence="5 6">NBRC 108638</strain>
    </source>
</reference>
<keyword evidence="3" id="KW-0269">Exonuclease</keyword>
<dbReference type="Pfam" id="PF00929">
    <property type="entry name" value="RNase_T"/>
    <property type="match status" value="1"/>
</dbReference>
<keyword evidence="2" id="KW-0378">Hydrolase</keyword>
<comment type="caution">
    <text evidence="5">The sequence shown here is derived from an EMBL/GenBank/DDBJ whole genome shotgun (WGS) entry which is preliminary data.</text>
</comment>
<dbReference type="GO" id="GO:0003676">
    <property type="term" value="F:nucleic acid binding"/>
    <property type="evidence" value="ECO:0007669"/>
    <property type="project" value="InterPro"/>
</dbReference>
<dbReference type="SMART" id="SM00479">
    <property type="entry name" value="EXOIII"/>
    <property type="match status" value="1"/>
</dbReference>
<name>A0A6V8LBA7_9ACTN</name>
<dbReference type="SUPFAM" id="SSF53098">
    <property type="entry name" value="Ribonuclease H-like"/>
    <property type="match status" value="1"/>
</dbReference>
<dbReference type="InterPro" id="IPR051274">
    <property type="entry name" value="3-5_Exoribonuclease"/>
</dbReference>
<dbReference type="InterPro" id="IPR012337">
    <property type="entry name" value="RNaseH-like_sf"/>
</dbReference>
<evidence type="ECO:0000256" key="3">
    <source>
        <dbReference type="ARBA" id="ARBA00022839"/>
    </source>
</evidence>
<keyword evidence="6" id="KW-1185">Reference proteome</keyword>
<accession>A0A6V8LBA7</accession>
<dbReference type="InterPro" id="IPR047201">
    <property type="entry name" value="ERI-1_3'hExo-like"/>
</dbReference>
<dbReference type="PANTHER" id="PTHR23044">
    <property type="entry name" value="3'-5' EXONUCLEASE ERI1-RELATED"/>
    <property type="match status" value="1"/>
</dbReference>
<keyword evidence="1" id="KW-0540">Nuclease</keyword>
<feature type="domain" description="Exonuclease" evidence="4">
    <location>
        <begin position="7"/>
        <end position="185"/>
    </location>
</feature>
<organism evidence="5 6">
    <name type="scientific">Phytohabitans rumicis</name>
    <dbReference type="NCBI Taxonomy" id="1076125"/>
    <lineage>
        <taxon>Bacteria</taxon>
        <taxon>Bacillati</taxon>
        <taxon>Actinomycetota</taxon>
        <taxon>Actinomycetes</taxon>
        <taxon>Micromonosporales</taxon>
        <taxon>Micromonosporaceae</taxon>
    </lineage>
</organism>
<dbReference type="PANTHER" id="PTHR23044:SF61">
    <property type="entry name" value="3'-5' EXORIBONUCLEASE 1-RELATED"/>
    <property type="match status" value="1"/>
</dbReference>
<dbReference type="AlphaFoldDB" id="A0A6V8LBA7"/>
<reference evidence="5 6" key="1">
    <citation type="submission" date="2020-03" db="EMBL/GenBank/DDBJ databases">
        <title>Whole genome shotgun sequence of Phytohabitans rumicis NBRC 108638.</title>
        <authorList>
            <person name="Komaki H."/>
            <person name="Tamura T."/>
        </authorList>
    </citation>
    <scope>NUCLEOTIDE SEQUENCE [LARGE SCALE GENOMIC DNA]</scope>
    <source>
        <strain evidence="5 6">NBRC 108638</strain>
    </source>
</reference>
<dbReference type="RefSeq" id="WP_173080352.1">
    <property type="nucleotide sequence ID" value="NZ_BAABJB010000001.1"/>
</dbReference>
<dbReference type="CDD" id="cd06133">
    <property type="entry name" value="ERI-1_3'hExo_like"/>
    <property type="match status" value="1"/>
</dbReference>
<evidence type="ECO:0000313" key="5">
    <source>
        <dbReference type="EMBL" id="GFJ93644.1"/>
    </source>
</evidence>
<dbReference type="EMBL" id="BLPG01000001">
    <property type="protein sequence ID" value="GFJ93644.1"/>
    <property type="molecule type" value="Genomic_DNA"/>
</dbReference>
<dbReference type="InterPro" id="IPR036397">
    <property type="entry name" value="RNaseH_sf"/>
</dbReference>
<evidence type="ECO:0000256" key="2">
    <source>
        <dbReference type="ARBA" id="ARBA00022801"/>
    </source>
</evidence>
<evidence type="ECO:0000313" key="6">
    <source>
        <dbReference type="Proteomes" id="UP000482960"/>
    </source>
</evidence>
<evidence type="ECO:0000259" key="4">
    <source>
        <dbReference type="SMART" id="SM00479"/>
    </source>
</evidence>
<sequence length="188" mass="20775">MTEVFGRFVNVVDVESTCWADRPPPGEASEIIEIGVCVVDTGQWRRVERRRILVRPRRSRVSSFCTGLTGLTQVDVDGGQEFAAACALVAGELRGRFRTWASWGEYDRRQFERQCAPGGAGYPFGSRHINVKERFATAFGLRRAVGMSQALAHAGLPLEGRHHRGDDDAWNIAAIVIELARLGHPITG</sequence>
<proteinExistence type="predicted"/>